<evidence type="ECO:0000256" key="3">
    <source>
        <dbReference type="PIRSR" id="PIRSR000149-1"/>
    </source>
</evidence>
<keyword evidence="9" id="KW-1185">Reference proteome</keyword>
<dbReference type="InterPro" id="IPR036291">
    <property type="entry name" value="NAD(P)-bd_dom_sf"/>
</dbReference>
<dbReference type="Pfam" id="PF00044">
    <property type="entry name" value="Gp_dh_N"/>
    <property type="match status" value="1"/>
</dbReference>
<dbReference type="EMBL" id="PTQZ01000052">
    <property type="protein sequence ID" value="PQA47994.1"/>
    <property type="molecule type" value="Genomic_DNA"/>
</dbReference>
<feature type="domain" description="Glyceraldehyde 3-phosphate dehydrogenase NAD(P) binding" evidence="7">
    <location>
        <begin position="3"/>
        <end position="159"/>
    </location>
</feature>
<feature type="binding site" evidence="4">
    <location>
        <position position="321"/>
    </location>
    <ligand>
        <name>NAD(+)</name>
        <dbReference type="ChEBI" id="CHEBI:57540"/>
    </ligand>
</feature>
<evidence type="ECO:0000256" key="6">
    <source>
        <dbReference type="RuleBase" id="RU000397"/>
    </source>
</evidence>
<gene>
    <name evidence="8" type="ORF">C5O18_03600</name>
</gene>
<dbReference type="Pfam" id="PF02800">
    <property type="entry name" value="Gp_dh_C"/>
    <property type="match status" value="1"/>
</dbReference>
<sequence>MTLRIAINGFGRIGRHVLRALVEAGDRHALQIVAINDLGEPEALLHLLRYDTTHGRFPGEVTLEGGADGHVLRVGGQRITLLSEPHPEKLPWRHLAVDVVLECTGQFRARAQAARHLDAGAGRVVIGAAPFDTADAIIVHGVNDAELSPAHRVISAASCTSHALCPLLQAFDGLTGIASALMTEIHAYTSDQVLLDHVHRDPRRGRAGAQNMIPTTSSALGVARKIFPHLAERLGGYSLRVPTLNVAAIDLSVQMLRPLSVDALHDGLRVYAATAGRGWMAVNDEPLVSSDFNHRSESLILDLTQTEVVGDQVKVFAWYDNEWGYANRLLDLCGRLAALG</sequence>
<protein>
    <submittedName>
        <fullName evidence="8">Erythrose-4-phosphate dehydrogenase</fullName>
    </submittedName>
</protein>
<feature type="binding site" evidence="4">
    <location>
        <begin position="12"/>
        <end position="13"/>
    </location>
    <ligand>
        <name>NAD(+)</name>
        <dbReference type="ChEBI" id="CHEBI:57540"/>
    </ligand>
</feature>
<evidence type="ECO:0000259" key="7">
    <source>
        <dbReference type="SMART" id="SM00846"/>
    </source>
</evidence>
<dbReference type="SUPFAM" id="SSF51735">
    <property type="entry name" value="NAD(P)-binding Rossmann-fold domains"/>
    <property type="match status" value="1"/>
</dbReference>
<comment type="subunit">
    <text evidence="1">Homotetramer.</text>
</comment>
<evidence type="ECO:0000313" key="8">
    <source>
        <dbReference type="EMBL" id="PQA47994.1"/>
    </source>
</evidence>
<evidence type="ECO:0000256" key="2">
    <source>
        <dbReference type="ARBA" id="ARBA00023002"/>
    </source>
</evidence>
<proteinExistence type="inferred from homology"/>
<evidence type="ECO:0000256" key="1">
    <source>
        <dbReference type="ARBA" id="ARBA00011881"/>
    </source>
</evidence>
<comment type="caution">
    <text evidence="8">The sequence shown here is derived from an EMBL/GenBank/DDBJ whole genome shotgun (WGS) entry which is preliminary data.</text>
</comment>
<evidence type="ECO:0000313" key="9">
    <source>
        <dbReference type="Proteomes" id="UP000243900"/>
    </source>
</evidence>
<dbReference type="SMART" id="SM00846">
    <property type="entry name" value="Gp_dh_N"/>
    <property type="match status" value="1"/>
</dbReference>
<keyword evidence="4" id="KW-0520">NAD</keyword>
<dbReference type="OrthoDB" id="9803304at2"/>
<dbReference type="AlphaFoldDB" id="A0A2P6ATJ3"/>
<evidence type="ECO:0000256" key="4">
    <source>
        <dbReference type="PIRSR" id="PIRSR000149-3"/>
    </source>
</evidence>
<comment type="similarity">
    <text evidence="6">Belongs to the glyceraldehyde-3-phosphate dehydrogenase family.</text>
</comment>
<organism evidence="8 9">
    <name type="scientific">Amnimonas aquatica</name>
    <dbReference type="NCBI Taxonomy" id="2094561"/>
    <lineage>
        <taxon>Bacteria</taxon>
        <taxon>Pseudomonadati</taxon>
        <taxon>Pseudomonadota</taxon>
        <taxon>Gammaproteobacteria</taxon>
        <taxon>Moraxellales</taxon>
        <taxon>Moraxellaceae</taxon>
        <taxon>Amnimonas</taxon>
    </lineage>
</organism>
<dbReference type="PANTHER" id="PTHR43148">
    <property type="entry name" value="GLYCERALDEHYDE-3-PHOSPHATE DEHYDROGENASE 2"/>
    <property type="match status" value="1"/>
</dbReference>
<dbReference type="InterPro" id="IPR020829">
    <property type="entry name" value="GlycerAld_3-P_DH_cat"/>
</dbReference>
<evidence type="ECO:0000256" key="5">
    <source>
        <dbReference type="PIRSR" id="PIRSR000149-4"/>
    </source>
</evidence>
<keyword evidence="4" id="KW-0547">Nucleotide-binding</keyword>
<keyword evidence="2" id="KW-0560">Oxidoreductase</keyword>
<dbReference type="Gene3D" id="3.40.50.720">
    <property type="entry name" value="NAD(P)-binding Rossmann-like Domain"/>
    <property type="match status" value="1"/>
</dbReference>
<dbReference type="GO" id="GO:0051287">
    <property type="term" value="F:NAD binding"/>
    <property type="evidence" value="ECO:0007669"/>
    <property type="project" value="InterPro"/>
</dbReference>
<dbReference type="InterPro" id="IPR020831">
    <property type="entry name" value="GlycerAld/Erythrose_P_DH"/>
</dbReference>
<feature type="active site" description="Nucleophile" evidence="3">
    <location>
        <position position="159"/>
    </location>
</feature>
<dbReference type="GO" id="GO:0016620">
    <property type="term" value="F:oxidoreductase activity, acting on the aldehyde or oxo group of donors, NAD or NADP as acceptor"/>
    <property type="evidence" value="ECO:0007669"/>
    <property type="project" value="InterPro"/>
</dbReference>
<dbReference type="FunFam" id="3.40.50.720:FF:000001">
    <property type="entry name" value="Glyceraldehyde-3-phosphate dehydrogenase"/>
    <property type="match status" value="1"/>
</dbReference>
<feature type="site" description="Activates thiol group during catalysis" evidence="5">
    <location>
        <position position="186"/>
    </location>
</feature>
<dbReference type="Proteomes" id="UP000243900">
    <property type="component" value="Unassembled WGS sequence"/>
</dbReference>
<feature type="binding site" evidence="4">
    <location>
        <position position="37"/>
    </location>
    <ligand>
        <name>NAD(+)</name>
        <dbReference type="ChEBI" id="CHEBI:57540"/>
    </ligand>
</feature>
<accession>A0A2P6ATJ3</accession>
<dbReference type="Gene3D" id="3.30.360.10">
    <property type="entry name" value="Dihydrodipicolinate Reductase, domain 2"/>
    <property type="match status" value="1"/>
</dbReference>
<dbReference type="PIRSF" id="PIRSF000149">
    <property type="entry name" value="GAP_DH"/>
    <property type="match status" value="1"/>
</dbReference>
<reference evidence="9" key="1">
    <citation type="submission" date="2018-02" db="EMBL/GenBank/DDBJ databases">
        <title>Genome sequencing of Solimonas sp. HR-BB.</title>
        <authorList>
            <person name="Lee Y."/>
            <person name="Jeon C.O."/>
        </authorList>
    </citation>
    <scope>NUCLEOTIDE SEQUENCE [LARGE SCALE GENOMIC DNA]</scope>
    <source>
        <strain evidence="9">HR-E</strain>
    </source>
</reference>
<name>A0A2P6ATJ3_9GAMM</name>
<dbReference type="PRINTS" id="PR00078">
    <property type="entry name" value="G3PDHDRGNASE"/>
</dbReference>
<dbReference type="RefSeq" id="WP_105191537.1">
    <property type="nucleotide sequence ID" value="NZ_PTQZ01000052.1"/>
</dbReference>
<dbReference type="InterPro" id="IPR020828">
    <property type="entry name" value="GlycerAld_3-P_DH_NAD(P)-bd"/>
</dbReference>
<dbReference type="SUPFAM" id="SSF55347">
    <property type="entry name" value="Glyceraldehyde-3-phosphate dehydrogenase-like, C-terminal domain"/>
    <property type="match status" value="1"/>
</dbReference>